<evidence type="ECO:0000256" key="6">
    <source>
        <dbReference type="ARBA" id="ARBA00022989"/>
    </source>
</evidence>
<organism evidence="12 14">
    <name type="scientific">Furculomyces boomerangus</name>
    <dbReference type="NCBI Taxonomy" id="61424"/>
    <lineage>
        <taxon>Eukaryota</taxon>
        <taxon>Fungi</taxon>
        <taxon>Fungi incertae sedis</taxon>
        <taxon>Zoopagomycota</taxon>
        <taxon>Kickxellomycotina</taxon>
        <taxon>Harpellomycetes</taxon>
        <taxon>Harpellales</taxon>
        <taxon>Harpellaceae</taxon>
        <taxon>Furculomyces</taxon>
    </lineage>
</organism>
<sequence>MSRSSVPSSDCTLHSLIDPPSSLTPFFAKSYPDQYQTILLNRISIIQHLKNINQHPLPPKKYILHTSPLIFDQFPQINQLYLPPISFKDKNTISKYTFPFAQEQLASESHSSRFILKHFIENMFRSVYADNSTQLVATRLGDTLHSEKQPIMSYSNLSQNQDLESSKPIEIEKSSPSKNEKEKWKITAAGVGAGLVSSICTCPLDVVKTRLQYQAILAEKGMVLYKGTLGTLKRIYFEEGVFGLYRGIKPMLLGYIPTWGIYFSSYEAMKRSLSQMKGFSNFDSASHMISAITAGSAASITTNPIWVLKTRFMVIATFSRYQITIKDIFI</sequence>
<keyword evidence="4 9" id="KW-0812">Transmembrane</keyword>
<feature type="repeat" description="Solcar" evidence="9">
    <location>
        <begin position="181"/>
        <end position="272"/>
    </location>
</feature>
<protein>
    <recommendedName>
        <fullName evidence="15">Mitochondrial carrier protein</fullName>
    </recommendedName>
</protein>
<evidence type="ECO:0000256" key="11">
    <source>
        <dbReference type="SAM" id="MobiDB-lite"/>
    </source>
</evidence>
<dbReference type="InterPro" id="IPR023395">
    <property type="entry name" value="MCP_dom_sf"/>
</dbReference>
<evidence type="ECO:0000256" key="2">
    <source>
        <dbReference type="ARBA" id="ARBA00006375"/>
    </source>
</evidence>
<name>A0A2T9Y192_9FUNG</name>
<dbReference type="InterPro" id="IPR018108">
    <property type="entry name" value="MCP_transmembrane"/>
</dbReference>
<dbReference type="SUPFAM" id="SSF103506">
    <property type="entry name" value="Mitochondrial carrier"/>
    <property type="match status" value="1"/>
</dbReference>
<reference evidence="12 14" key="1">
    <citation type="journal article" date="2018" name="MBio">
        <title>Comparative Genomics Reveals the Core Gene Toolbox for the Fungus-Insect Symbiosis.</title>
        <authorList>
            <person name="Wang Y."/>
            <person name="Stata M."/>
            <person name="Wang W."/>
            <person name="Stajich J.E."/>
            <person name="White M.M."/>
            <person name="Moncalvo J.M."/>
        </authorList>
    </citation>
    <scope>NUCLEOTIDE SEQUENCE [LARGE SCALE GENOMIC DNA]</scope>
    <source>
        <strain evidence="12 14">AUS-77-4</strain>
    </source>
</reference>
<evidence type="ECO:0000256" key="4">
    <source>
        <dbReference type="ARBA" id="ARBA00022692"/>
    </source>
</evidence>
<evidence type="ECO:0000256" key="1">
    <source>
        <dbReference type="ARBA" id="ARBA00004225"/>
    </source>
</evidence>
<dbReference type="GO" id="GO:0005381">
    <property type="term" value="F:iron ion transmembrane transporter activity"/>
    <property type="evidence" value="ECO:0007669"/>
    <property type="project" value="UniProtKB-ARBA"/>
</dbReference>
<feature type="region of interest" description="Disordered" evidence="11">
    <location>
        <begin position="158"/>
        <end position="178"/>
    </location>
</feature>
<dbReference type="Pfam" id="PF00153">
    <property type="entry name" value="Mito_carr"/>
    <property type="match status" value="1"/>
</dbReference>
<keyword evidence="6" id="KW-1133">Transmembrane helix</keyword>
<evidence type="ECO:0000313" key="13">
    <source>
        <dbReference type="EMBL" id="PVU87491.1"/>
    </source>
</evidence>
<dbReference type="AlphaFoldDB" id="A0A2T9Y192"/>
<dbReference type="Gene3D" id="1.50.40.10">
    <property type="entry name" value="Mitochondrial carrier domain"/>
    <property type="match status" value="1"/>
</dbReference>
<keyword evidence="8 9" id="KW-0472">Membrane</keyword>
<dbReference type="InterPro" id="IPR002067">
    <property type="entry name" value="MCP"/>
</dbReference>
<evidence type="ECO:0000256" key="7">
    <source>
        <dbReference type="ARBA" id="ARBA00023128"/>
    </source>
</evidence>
<keyword evidence="3 10" id="KW-0813">Transport</keyword>
<dbReference type="OrthoDB" id="10266426at2759"/>
<comment type="similarity">
    <text evidence="2 10">Belongs to the mitochondrial carrier (TC 2.A.29) family.</text>
</comment>
<evidence type="ECO:0000313" key="14">
    <source>
        <dbReference type="Proteomes" id="UP000245699"/>
    </source>
</evidence>
<dbReference type="GO" id="GO:0031966">
    <property type="term" value="C:mitochondrial membrane"/>
    <property type="evidence" value="ECO:0007669"/>
    <property type="project" value="UniProtKB-SubCell"/>
</dbReference>
<feature type="compositionally biased region" description="Basic and acidic residues" evidence="11">
    <location>
        <begin position="164"/>
        <end position="178"/>
    </location>
</feature>
<dbReference type="PANTHER" id="PTHR45758:SF3">
    <property type="entry name" value="MITOCHONDRIAL SUBSTRATE CARRIER FAMILY PROTEIN E"/>
    <property type="match status" value="1"/>
</dbReference>
<evidence type="ECO:0008006" key="15">
    <source>
        <dbReference type="Google" id="ProtNLM"/>
    </source>
</evidence>
<evidence type="ECO:0000256" key="8">
    <source>
        <dbReference type="ARBA" id="ARBA00023136"/>
    </source>
</evidence>
<keyword evidence="7" id="KW-0496">Mitochondrion</keyword>
<evidence type="ECO:0000256" key="3">
    <source>
        <dbReference type="ARBA" id="ARBA00022448"/>
    </source>
</evidence>
<evidence type="ECO:0000256" key="9">
    <source>
        <dbReference type="PROSITE-ProRule" id="PRU00282"/>
    </source>
</evidence>
<comment type="caution">
    <text evidence="12">The sequence shown here is derived from an EMBL/GenBank/DDBJ whole genome shotgun (WGS) entry which is preliminary data.</text>
</comment>
<keyword evidence="5" id="KW-0677">Repeat</keyword>
<dbReference type="PRINTS" id="PR00926">
    <property type="entry name" value="MITOCARRIER"/>
</dbReference>
<proteinExistence type="inferred from homology"/>
<dbReference type="EMBL" id="MBFT01000964">
    <property type="protein sequence ID" value="PVU86119.1"/>
    <property type="molecule type" value="Genomic_DNA"/>
</dbReference>
<dbReference type="PROSITE" id="PS50920">
    <property type="entry name" value="SOLCAR"/>
    <property type="match status" value="1"/>
</dbReference>
<evidence type="ECO:0000256" key="10">
    <source>
        <dbReference type="RuleBase" id="RU000488"/>
    </source>
</evidence>
<dbReference type="PANTHER" id="PTHR45758">
    <property type="entry name" value="MITOFERRIN-1-RELATED"/>
    <property type="match status" value="1"/>
</dbReference>
<evidence type="ECO:0000313" key="12">
    <source>
        <dbReference type="EMBL" id="PVU86119.1"/>
    </source>
</evidence>
<accession>A0A2T9Y192</accession>
<comment type="subcellular location">
    <subcellularLocation>
        <location evidence="1">Mitochondrion membrane</location>
        <topology evidence="1">Multi-pass membrane protein</topology>
    </subcellularLocation>
</comment>
<dbReference type="EMBL" id="MBFT01000735">
    <property type="protein sequence ID" value="PVU87491.1"/>
    <property type="molecule type" value="Genomic_DNA"/>
</dbReference>
<evidence type="ECO:0000256" key="5">
    <source>
        <dbReference type="ARBA" id="ARBA00022737"/>
    </source>
</evidence>
<dbReference type="Proteomes" id="UP000245699">
    <property type="component" value="Unassembled WGS sequence"/>
</dbReference>
<keyword evidence="14" id="KW-1185">Reference proteome</keyword>
<gene>
    <name evidence="13" type="ORF">BB559_006013</name>
    <name evidence="12" type="ORF">BB559_006653</name>
</gene>